<gene>
    <name evidence="4" type="ORF">GCM10022247_69020</name>
</gene>
<evidence type="ECO:0000313" key="4">
    <source>
        <dbReference type="EMBL" id="GAA4034137.1"/>
    </source>
</evidence>
<feature type="domain" description="Fe/B12 periplasmic-binding" evidence="3">
    <location>
        <begin position="36"/>
        <end position="293"/>
    </location>
</feature>
<dbReference type="InterPro" id="IPR050902">
    <property type="entry name" value="ABC_Transporter_SBP"/>
</dbReference>
<dbReference type="PROSITE" id="PS50983">
    <property type="entry name" value="FE_B12_PBP"/>
    <property type="match status" value="1"/>
</dbReference>
<dbReference type="Pfam" id="PF01497">
    <property type="entry name" value="Peripla_BP_2"/>
    <property type="match status" value="1"/>
</dbReference>
<dbReference type="Gene3D" id="3.40.50.1980">
    <property type="entry name" value="Nitrogenase molybdenum iron protein domain"/>
    <property type="match status" value="2"/>
</dbReference>
<evidence type="ECO:0000313" key="5">
    <source>
        <dbReference type="Proteomes" id="UP001501747"/>
    </source>
</evidence>
<dbReference type="PANTHER" id="PTHR30535">
    <property type="entry name" value="VITAMIN B12-BINDING PROTEIN"/>
    <property type="match status" value="1"/>
</dbReference>
<organism evidence="4 5">
    <name type="scientific">Allokutzneria multivorans</name>
    <dbReference type="NCBI Taxonomy" id="1142134"/>
    <lineage>
        <taxon>Bacteria</taxon>
        <taxon>Bacillati</taxon>
        <taxon>Actinomycetota</taxon>
        <taxon>Actinomycetes</taxon>
        <taxon>Pseudonocardiales</taxon>
        <taxon>Pseudonocardiaceae</taxon>
        <taxon>Allokutzneria</taxon>
    </lineage>
</organism>
<evidence type="ECO:0000256" key="2">
    <source>
        <dbReference type="SAM" id="MobiDB-lite"/>
    </source>
</evidence>
<sequence>MDAKRLRPLPGTPAPKLPVTVRSDDGRDVTVTDVSRIVPLSGGLSELVFSLGLGRNVVAKDRATTFQEADGLPSVSGTGHDIATEGVFSVRPTVILAQEDTGPPEVLAQLKGSGIPVVVINAAWNLGDVAPRMTKVAAALGVADAGRDLLARTAAEIKTAQSRVPAGAAKPKVAFLYLRGTAGVYLLGGKGSGADSLIEAAGAVDVGTSLGKGTFTPITSEAMITARPEVLLVMGGGLRSVGGIDGLVGIAGIAQTPAGERKRVIEVEDGVLLNFGPRTAQVLDLLVDRIHRR</sequence>
<reference evidence="5" key="1">
    <citation type="journal article" date="2019" name="Int. J. Syst. Evol. Microbiol.">
        <title>The Global Catalogue of Microorganisms (GCM) 10K type strain sequencing project: providing services to taxonomists for standard genome sequencing and annotation.</title>
        <authorList>
            <consortium name="The Broad Institute Genomics Platform"/>
            <consortium name="The Broad Institute Genome Sequencing Center for Infectious Disease"/>
            <person name="Wu L."/>
            <person name="Ma J."/>
        </authorList>
    </citation>
    <scope>NUCLEOTIDE SEQUENCE [LARGE SCALE GENOMIC DNA]</scope>
    <source>
        <strain evidence="5">JCM 17342</strain>
    </source>
</reference>
<evidence type="ECO:0000259" key="3">
    <source>
        <dbReference type="PROSITE" id="PS50983"/>
    </source>
</evidence>
<dbReference type="Proteomes" id="UP001501747">
    <property type="component" value="Unassembled WGS sequence"/>
</dbReference>
<proteinExistence type="inferred from homology"/>
<dbReference type="SUPFAM" id="SSF53807">
    <property type="entry name" value="Helical backbone' metal receptor"/>
    <property type="match status" value="1"/>
</dbReference>
<keyword evidence="5" id="KW-1185">Reference proteome</keyword>
<dbReference type="InterPro" id="IPR002491">
    <property type="entry name" value="ABC_transptr_periplasmic_BD"/>
</dbReference>
<protein>
    <submittedName>
        <fullName evidence="4">ABC transporter substrate-binding protein</fullName>
    </submittedName>
</protein>
<name>A0ABP7U0S1_9PSEU</name>
<dbReference type="EMBL" id="BAABAL010000026">
    <property type="protein sequence ID" value="GAA4034137.1"/>
    <property type="molecule type" value="Genomic_DNA"/>
</dbReference>
<dbReference type="PANTHER" id="PTHR30535:SF4">
    <property type="entry name" value="HEMIN-BINDING PERIPLASMIC PROTEIN HMUT"/>
    <property type="match status" value="1"/>
</dbReference>
<feature type="region of interest" description="Disordered" evidence="2">
    <location>
        <begin position="1"/>
        <end position="23"/>
    </location>
</feature>
<comment type="similarity">
    <text evidence="1">Belongs to the bacterial solute-binding protein 8 family.</text>
</comment>
<comment type="caution">
    <text evidence="4">The sequence shown here is derived from an EMBL/GenBank/DDBJ whole genome shotgun (WGS) entry which is preliminary data.</text>
</comment>
<evidence type="ECO:0000256" key="1">
    <source>
        <dbReference type="ARBA" id="ARBA00008814"/>
    </source>
</evidence>
<accession>A0ABP7U0S1</accession>